<reference evidence="1" key="1">
    <citation type="submission" date="2019-08" db="EMBL/GenBank/DDBJ databases">
        <authorList>
            <person name="Kucharzyk K."/>
            <person name="Murdoch R.W."/>
            <person name="Higgins S."/>
            <person name="Loffler F."/>
        </authorList>
    </citation>
    <scope>NUCLEOTIDE SEQUENCE</scope>
</reference>
<gene>
    <name evidence="1" type="ORF">SDC9_184888</name>
</gene>
<dbReference type="InterPro" id="IPR029058">
    <property type="entry name" value="AB_hydrolase_fold"/>
</dbReference>
<dbReference type="Gene3D" id="3.40.50.1820">
    <property type="entry name" value="alpha/beta hydrolase"/>
    <property type="match status" value="1"/>
</dbReference>
<proteinExistence type="predicted"/>
<comment type="caution">
    <text evidence="1">The sequence shown here is derived from an EMBL/GenBank/DDBJ whole genome shotgun (WGS) entry which is preliminary data.</text>
</comment>
<dbReference type="PANTHER" id="PTHR43265">
    <property type="entry name" value="ESTERASE ESTD"/>
    <property type="match status" value="1"/>
</dbReference>
<evidence type="ECO:0000313" key="1">
    <source>
        <dbReference type="EMBL" id="MPN37371.1"/>
    </source>
</evidence>
<dbReference type="EMBL" id="VSSQ01091986">
    <property type="protein sequence ID" value="MPN37371.1"/>
    <property type="molecule type" value="Genomic_DNA"/>
</dbReference>
<name>A0A645HEC9_9ZZZZ</name>
<accession>A0A645HEC9</accession>
<dbReference type="SUPFAM" id="SSF53474">
    <property type="entry name" value="alpha/beta-Hydrolases"/>
    <property type="match status" value="1"/>
</dbReference>
<dbReference type="AlphaFoldDB" id="A0A645HEC9"/>
<organism evidence="1">
    <name type="scientific">bioreactor metagenome</name>
    <dbReference type="NCBI Taxonomy" id="1076179"/>
    <lineage>
        <taxon>unclassified sequences</taxon>
        <taxon>metagenomes</taxon>
        <taxon>ecological metagenomes</taxon>
    </lineage>
</organism>
<sequence length="93" mass="10501">MSLNAIDTGKLISELEIPILILQGDADFQVKADVDFLAWQDYLGTHMNVTYKLYENLNHLFMPSNGKLDVSEYNTPGNIPDQVILDIATFLKK</sequence>
<evidence type="ECO:0008006" key="2">
    <source>
        <dbReference type="Google" id="ProtNLM"/>
    </source>
</evidence>
<dbReference type="PANTHER" id="PTHR43265:SF1">
    <property type="entry name" value="ESTERASE ESTD"/>
    <property type="match status" value="1"/>
</dbReference>
<dbReference type="InterPro" id="IPR053145">
    <property type="entry name" value="AB_hydrolase_Est10"/>
</dbReference>
<dbReference type="GO" id="GO:0052689">
    <property type="term" value="F:carboxylic ester hydrolase activity"/>
    <property type="evidence" value="ECO:0007669"/>
    <property type="project" value="TreeGrafter"/>
</dbReference>
<protein>
    <recommendedName>
        <fullName evidence="2">Serine aminopeptidase S33 domain-containing protein</fullName>
    </recommendedName>
</protein>